<comment type="pathway">
    <text evidence="7">Cofactor biosynthesis; tetrahydrofolylpolyglutamate biosynthesis.</text>
</comment>
<comment type="similarity">
    <text evidence="1 7">Belongs to the folylpolyglutamate synthase family.</text>
</comment>
<dbReference type="InterPro" id="IPR018109">
    <property type="entry name" value="Folylpolyglutamate_synth_CS"/>
</dbReference>
<evidence type="ECO:0000256" key="2">
    <source>
        <dbReference type="ARBA" id="ARBA00022598"/>
    </source>
</evidence>
<evidence type="ECO:0000313" key="9">
    <source>
        <dbReference type="Proteomes" id="UP001165120"/>
    </source>
</evidence>
<dbReference type="GO" id="GO:0004326">
    <property type="term" value="F:tetrahydrofolylpolyglutamate synthase activity"/>
    <property type="evidence" value="ECO:0007669"/>
    <property type="project" value="InterPro"/>
</dbReference>
<dbReference type="EC" id="6.3.2.12" evidence="7"/>
<dbReference type="Gene3D" id="3.90.190.20">
    <property type="entry name" value="Mur ligase, C-terminal domain"/>
    <property type="match status" value="1"/>
</dbReference>
<dbReference type="SUPFAM" id="SSF53244">
    <property type="entry name" value="MurD-like peptide ligases, peptide-binding domain"/>
    <property type="match status" value="1"/>
</dbReference>
<dbReference type="SUPFAM" id="SSF53623">
    <property type="entry name" value="MurD-like peptide ligases, catalytic domain"/>
    <property type="match status" value="1"/>
</dbReference>
<organism evidence="8 9">
    <name type="scientific">Candida boidinii</name>
    <name type="common">Yeast</name>
    <dbReference type="NCBI Taxonomy" id="5477"/>
    <lineage>
        <taxon>Eukaryota</taxon>
        <taxon>Fungi</taxon>
        <taxon>Dikarya</taxon>
        <taxon>Ascomycota</taxon>
        <taxon>Saccharomycotina</taxon>
        <taxon>Pichiomycetes</taxon>
        <taxon>Pichiales</taxon>
        <taxon>Pichiaceae</taxon>
        <taxon>Ogataea</taxon>
        <taxon>Ogataea/Candida clade</taxon>
    </lineage>
</organism>
<dbReference type="InterPro" id="IPR036615">
    <property type="entry name" value="Mur_ligase_C_dom_sf"/>
</dbReference>
<evidence type="ECO:0000256" key="1">
    <source>
        <dbReference type="ARBA" id="ARBA00008276"/>
    </source>
</evidence>
<evidence type="ECO:0000256" key="6">
    <source>
        <dbReference type="ARBA" id="ARBA00022842"/>
    </source>
</evidence>
<name>A0A9W6SYL3_CANBO</name>
<protein>
    <recommendedName>
        <fullName evidence="7">Dihydrofolate synthetase</fullName>
        <ecNumber evidence="7">6.3.2.12</ecNumber>
    </recommendedName>
</protein>
<dbReference type="InterPro" id="IPR036565">
    <property type="entry name" value="Mur-like_cat_sf"/>
</dbReference>
<keyword evidence="7" id="KW-0554">One-carbon metabolism</keyword>
<evidence type="ECO:0000256" key="5">
    <source>
        <dbReference type="ARBA" id="ARBA00022840"/>
    </source>
</evidence>
<reference evidence="8" key="1">
    <citation type="submission" date="2023-04" db="EMBL/GenBank/DDBJ databases">
        <title>Candida boidinii NBRC 10035.</title>
        <authorList>
            <person name="Ichikawa N."/>
            <person name="Sato H."/>
            <person name="Tonouchi N."/>
        </authorList>
    </citation>
    <scope>NUCLEOTIDE SEQUENCE</scope>
    <source>
        <strain evidence="8">NBRC 10035</strain>
    </source>
</reference>
<dbReference type="Gene3D" id="3.40.1190.10">
    <property type="entry name" value="Mur-like, catalytic domain"/>
    <property type="match status" value="1"/>
</dbReference>
<dbReference type="NCBIfam" id="TIGR01499">
    <property type="entry name" value="folC"/>
    <property type="match status" value="1"/>
</dbReference>
<dbReference type="Proteomes" id="UP001165120">
    <property type="component" value="Unassembled WGS sequence"/>
</dbReference>
<keyword evidence="4 7" id="KW-0547">Nucleotide-binding</keyword>
<dbReference type="GO" id="GO:0008841">
    <property type="term" value="F:dihydrofolate synthase activity"/>
    <property type="evidence" value="ECO:0007669"/>
    <property type="project" value="UniProtKB-EC"/>
</dbReference>
<evidence type="ECO:0000256" key="4">
    <source>
        <dbReference type="ARBA" id="ARBA00022741"/>
    </source>
</evidence>
<dbReference type="GO" id="GO:0005829">
    <property type="term" value="C:cytosol"/>
    <property type="evidence" value="ECO:0007669"/>
    <property type="project" value="TreeGrafter"/>
</dbReference>
<evidence type="ECO:0000313" key="8">
    <source>
        <dbReference type="EMBL" id="GME68794.1"/>
    </source>
</evidence>
<dbReference type="PANTHER" id="PTHR11136">
    <property type="entry name" value="FOLYLPOLYGLUTAMATE SYNTHASE-RELATED"/>
    <property type="match status" value="1"/>
</dbReference>
<dbReference type="GO" id="GO:0005739">
    <property type="term" value="C:mitochondrion"/>
    <property type="evidence" value="ECO:0007669"/>
    <property type="project" value="TreeGrafter"/>
</dbReference>
<keyword evidence="9" id="KW-1185">Reference proteome</keyword>
<sequence length="446" mass="49769">MPLDLQLHRIQNLLKYIGNPQKSTWKAIHVAGTNGKGSVCAYISNILTNSKIKTGRFTSPHLITRNDSITIDGTPVPYEKFIEIENNIKAKNQEFKTGCTEFELLTCTAFEIFKLYQVEIAVIEVGLGGRLDATNILEPFNKEANESNGVLVTAITKIAMDHEKILGDTLSKIAFEKAGIIKEAIPCVIDGSNDEEVLKMVEKISKDLNSKLYKVKNDENYQFGDVLGFLKDYKSPLLGDYQRFNLSIALKVIEIINSQNLLNNSNLINKKDAINGVLGVKWPGRLQELEITISKDFKKLPVLIDGAHNIQAANELSKCVDDIRSSESATNTESESNNDILFIIGLTEGKNINGMFDKLIKRNDTVIISKFNEGIDGMPWIKPKDPISIRDELKKLTGNLIIESNIEKALEKAYSLNSDLKFKKIVICGSLYLAADILRINNKYAN</sequence>
<evidence type="ECO:0000256" key="7">
    <source>
        <dbReference type="PIRNR" id="PIRNR001563"/>
    </source>
</evidence>
<dbReference type="EMBL" id="BSXN01000495">
    <property type="protein sequence ID" value="GME68794.1"/>
    <property type="molecule type" value="Genomic_DNA"/>
</dbReference>
<dbReference type="GO" id="GO:0005524">
    <property type="term" value="F:ATP binding"/>
    <property type="evidence" value="ECO:0007669"/>
    <property type="project" value="UniProtKB-KW"/>
</dbReference>
<dbReference type="PIRSF" id="PIRSF001563">
    <property type="entry name" value="Folylpolyglu_synth"/>
    <property type="match status" value="1"/>
</dbReference>
<keyword evidence="5 7" id="KW-0067">ATP-binding</keyword>
<comment type="caution">
    <text evidence="8">The sequence shown here is derived from an EMBL/GenBank/DDBJ whole genome shotgun (WGS) entry which is preliminary data.</text>
</comment>
<gene>
    <name evidence="8" type="ORF">Cboi02_000186600</name>
</gene>
<dbReference type="PROSITE" id="PS01011">
    <property type="entry name" value="FOLYLPOLYGLU_SYNT_1"/>
    <property type="match status" value="1"/>
</dbReference>
<evidence type="ECO:0000256" key="3">
    <source>
        <dbReference type="ARBA" id="ARBA00022723"/>
    </source>
</evidence>
<dbReference type="AlphaFoldDB" id="A0A9W6SYL3"/>
<dbReference type="InterPro" id="IPR001645">
    <property type="entry name" value="Folylpolyglutamate_synth"/>
</dbReference>
<keyword evidence="6" id="KW-0460">Magnesium</keyword>
<dbReference type="PROSITE" id="PS01012">
    <property type="entry name" value="FOLYLPOLYGLU_SYNT_2"/>
    <property type="match status" value="1"/>
</dbReference>
<proteinExistence type="inferred from homology"/>
<comment type="catalytic activity">
    <reaction evidence="7">
        <text>7,8-dihydropteroate + L-glutamate + ATP = 7,8-dihydrofolate + ADP + phosphate + H(+)</text>
        <dbReference type="Rhea" id="RHEA:23584"/>
        <dbReference type="ChEBI" id="CHEBI:15378"/>
        <dbReference type="ChEBI" id="CHEBI:17839"/>
        <dbReference type="ChEBI" id="CHEBI:29985"/>
        <dbReference type="ChEBI" id="CHEBI:30616"/>
        <dbReference type="ChEBI" id="CHEBI:43474"/>
        <dbReference type="ChEBI" id="CHEBI:57451"/>
        <dbReference type="ChEBI" id="CHEBI:456216"/>
        <dbReference type="EC" id="6.3.2.12"/>
    </reaction>
</comment>
<dbReference type="GO" id="GO:0046872">
    <property type="term" value="F:metal ion binding"/>
    <property type="evidence" value="ECO:0007669"/>
    <property type="project" value="UniProtKB-KW"/>
</dbReference>
<keyword evidence="2 7" id="KW-0436">Ligase</keyword>
<dbReference type="PANTHER" id="PTHR11136:SF0">
    <property type="entry name" value="DIHYDROFOLATE SYNTHETASE-RELATED"/>
    <property type="match status" value="1"/>
</dbReference>
<accession>A0A9W6SYL3</accession>
<dbReference type="GO" id="GO:0006730">
    <property type="term" value="P:one-carbon metabolic process"/>
    <property type="evidence" value="ECO:0007669"/>
    <property type="project" value="UniProtKB-KW"/>
</dbReference>
<keyword evidence="3" id="KW-0479">Metal-binding</keyword>